<evidence type="ECO:0000256" key="1">
    <source>
        <dbReference type="ARBA" id="ARBA00006499"/>
    </source>
</evidence>
<feature type="domain" description="Phospholipase/carboxylesterase/thioesterase" evidence="2">
    <location>
        <begin position="42"/>
        <end position="221"/>
    </location>
</feature>
<accession>A0A9N9KN29</accession>
<dbReference type="GO" id="GO:0005737">
    <property type="term" value="C:cytoplasm"/>
    <property type="evidence" value="ECO:0007669"/>
    <property type="project" value="TreeGrafter"/>
</dbReference>
<dbReference type="SUPFAM" id="SSF53474">
    <property type="entry name" value="alpha/beta-Hydrolases"/>
    <property type="match status" value="1"/>
</dbReference>
<dbReference type="AlphaFoldDB" id="A0A9N9KN29"/>
<protein>
    <recommendedName>
        <fullName evidence="2">Phospholipase/carboxylesterase/thioesterase domain-containing protein</fullName>
    </recommendedName>
</protein>
<name>A0A9N9KN29_9HELO</name>
<sequence length="353" mass="39618">MSGPPKIHTIDFDLIWDKIARKEPHATGCCNYPPLHVVGPLSGEHKNTIILLHGTSTDGPSFASSLLHFKFPSVLLYSMGVFETSLPQRFPHTRFIFPTGAPRETTVFGGKVTNAWFDIHDFSDRTIGEHESATGMRESFHFLSKLVEWEYERLRRVIDIENRHDDNGKKEVPKVVIGGFSQGAAMALICALSRDENINLARACCCLSGWLPFRRQILEAMEEYALKGEGWKAYSKKVGEAAANTILGMLGAPKGPRMFGTDDGIEYLRGNFFLAHGMADEKVKYEWGVEARDVVMSLGADYMFRDPPGSPFGVPKKNELKVKWVSEEGLGHWYGAKEMQKFVEYLEQPEILG</sequence>
<dbReference type="InterPro" id="IPR050565">
    <property type="entry name" value="LYPA1-2/EST-like"/>
</dbReference>
<dbReference type="Proteomes" id="UP000696280">
    <property type="component" value="Unassembled WGS sequence"/>
</dbReference>
<keyword evidence="4" id="KW-1185">Reference proteome</keyword>
<dbReference type="EMBL" id="CAJVRL010000025">
    <property type="protein sequence ID" value="CAG8949708.1"/>
    <property type="molecule type" value="Genomic_DNA"/>
</dbReference>
<dbReference type="PANTHER" id="PTHR10655">
    <property type="entry name" value="LYSOPHOSPHOLIPASE-RELATED"/>
    <property type="match status" value="1"/>
</dbReference>
<dbReference type="Pfam" id="PF02230">
    <property type="entry name" value="Abhydrolase_2"/>
    <property type="match status" value="1"/>
</dbReference>
<comment type="caution">
    <text evidence="3">The sequence shown here is derived from an EMBL/GenBank/DDBJ whole genome shotgun (WGS) entry which is preliminary data.</text>
</comment>
<dbReference type="InterPro" id="IPR003140">
    <property type="entry name" value="PLipase/COase/thioEstase"/>
</dbReference>
<dbReference type="OrthoDB" id="2418081at2759"/>
<gene>
    <name evidence="3" type="ORF">HYFRA_00004026</name>
</gene>
<comment type="similarity">
    <text evidence="1">Belongs to the AB hydrolase superfamily. AB hydrolase 2 family.</text>
</comment>
<dbReference type="GO" id="GO:0008474">
    <property type="term" value="F:palmitoyl-(protein) hydrolase activity"/>
    <property type="evidence" value="ECO:0007669"/>
    <property type="project" value="TreeGrafter"/>
</dbReference>
<organism evidence="3 4">
    <name type="scientific">Hymenoscyphus fraxineus</name>
    <dbReference type="NCBI Taxonomy" id="746836"/>
    <lineage>
        <taxon>Eukaryota</taxon>
        <taxon>Fungi</taxon>
        <taxon>Dikarya</taxon>
        <taxon>Ascomycota</taxon>
        <taxon>Pezizomycotina</taxon>
        <taxon>Leotiomycetes</taxon>
        <taxon>Helotiales</taxon>
        <taxon>Helotiaceae</taxon>
        <taxon>Hymenoscyphus</taxon>
    </lineage>
</organism>
<dbReference type="PANTHER" id="PTHR10655:SF63">
    <property type="entry name" value="PHOSPHOLIPASE_CARBOXYLESTERASE_THIOESTERASE DOMAIN-CONTAINING PROTEIN"/>
    <property type="match status" value="1"/>
</dbReference>
<evidence type="ECO:0000259" key="2">
    <source>
        <dbReference type="Pfam" id="PF02230"/>
    </source>
</evidence>
<evidence type="ECO:0000313" key="4">
    <source>
        <dbReference type="Proteomes" id="UP000696280"/>
    </source>
</evidence>
<dbReference type="Gene3D" id="3.40.50.1820">
    <property type="entry name" value="alpha/beta hydrolase"/>
    <property type="match status" value="1"/>
</dbReference>
<dbReference type="GO" id="GO:0052689">
    <property type="term" value="F:carboxylic ester hydrolase activity"/>
    <property type="evidence" value="ECO:0007669"/>
    <property type="project" value="TreeGrafter"/>
</dbReference>
<dbReference type="InterPro" id="IPR029058">
    <property type="entry name" value="AB_hydrolase_fold"/>
</dbReference>
<evidence type="ECO:0000313" key="3">
    <source>
        <dbReference type="EMBL" id="CAG8949708.1"/>
    </source>
</evidence>
<reference evidence="3" key="1">
    <citation type="submission" date="2021-07" db="EMBL/GenBank/DDBJ databases">
        <authorList>
            <person name="Durling M."/>
        </authorList>
    </citation>
    <scope>NUCLEOTIDE SEQUENCE</scope>
</reference>
<proteinExistence type="inferred from homology"/>